<evidence type="ECO:0000259" key="3">
    <source>
        <dbReference type="SMART" id="SM01117"/>
    </source>
</evidence>
<dbReference type="AlphaFoldDB" id="A0A6A6DW20"/>
<dbReference type="Pfam" id="PF00173">
    <property type="entry name" value="Cyt-b5"/>
    <property type="match status" value="1"/>
</dbReference>
<feature type="compositionally biased region" description="Basic and acidic residues" evidence="2">
    <location>
        <begin position="187"/>
        <end position="206"/>
    </location>
</feature>
<evidence type="ECO:0000256" key="2">
    <source>
        <dbReference type="SAM" id="MobiDB-lite"/>
    </source>
</evidence>
<dbReference type="GO" id="GO:0012505">
    <property type="term" value="C:endomembrane system"/>
    <property type="evidence" value="ECO:0007669"/>
    <property type="project" value="TreeGrafter"/>
</dbReference>
<dbReference type="EMBL" id="ML994641">
    <property type="protein sequence ID" value="KAF2183774.1"/>
    <property type="molecule type" value="Genomic_DNA"/>
</dbReference>
<dbReference type="PANTHER" id="PTHR10281">
    <property type="entry name" value="MEMBRANE-ASSOCIATED PROGESTERONE RECEPTOR COMPONENT-RELATED"/>
    <property type="match status" value="1"/>
</dbReference>
<evidence type="ECO:0000313" key="4">
    <source>
        <dbReference type="EMBL" id="KAF2183774.1"/>
    </source>
</evidence>
<protein>
    <recommendedName>
        <fullName evidence="3">Cytochrome b5 heme-binding domain-containing protein</fullName>
    </recommendedName>
</protein>
<keyword evidence="5" id="KW-1185">Reference proteome</keyword>
<feature type="region of interest" description="Disordered" evidence="2">
    <location>
        <begin position="1"/>
        <end position="32"/>
    </location>
</feature>
<dbReference type="Gene3D" id="3.10.120.10">
    <property type="entry name" value="Cytochrome b5-like heme/steroid binding domain"/>
    <property type="match status" value="1"/>
</dbReference>
<dbReference type="PANTHER" id="PTHR10281:SF76">
    <property type="entry name" value="CALCUTTA CUP-RELATED"/>
    <property type="match status" value="1"/>
</dbReference>
<feature type="compositionally biased region" description="Basic and acidic residues" evidence="2">
    <location>
        <begin position="19"/>
        <end position="30"/>
    </location>
</feature>
<dbReference type="SUPFAM" id="SSF55856">
    <property type="entry name" value="Cytochrome b5-like heme/steroid binding domain"/>
    <property type="match status" value="1"/>
</dbReference>
<dbReference type="OrthoDB" id="10257697at2759"/>
<dbReference type="SMART" id="SM01117">
    <property type="entry name" value="Cyt-b5"/>
    <property type="match status" value="1"/>
</dbReference>
<dbReference type="GO" id="GO:0016020">
    <property type="term" value="C:membrane"/>
    <property type="evidence" value="ECO:0007669"/>
    <property type="project" value="TreeGrafter"/>
</dbReference>
<evidence type="ECO:0000256" key="1">
    <source>
        <dbReference type="ARBA" id="ARBA00038357"/>
    </source>
</evidence>
<sequence length="286" mass="32161">MAAHNRNPSTPATSSSSEPDTRPKSSKDSSDGDAGIGGLSVLDLLRVLGGILLLSCGMSYLSTSGQSLTWGYNPWWTRTREWKALIKGQVYLTDEQLRAYDGTDPRKPIYLALNGTIYDVSASPQTYGPGGSYHFFAGRDAARAFLTGCFQEDQTPDLRGVEMMYMPVDAPVDSKAPDSQPQSYDPVEGKPTDTPDVEAHKKARSQDKRRKPLTKGEIKNRHAQELRQARKKVREGLEHWHKLFRGDKDKPYFKVGEVKREPGWLDKVPRRKLCEHAEQSRPKREE</sequence>
<dbReference type="InterPro" id="IPR050577">
    <property type="entry name" value="MAPR/NEUFC/NENF-like"/>
</dbReference>
<accession>A0A6A6DW20</accession>
<evidence type="ECO:0000313" key="5">
    <source>
        <dbReference type="Proteomes" id="UP000800200"/>
    </source>
</evidence>
<feature type="compositionally biased region" description="Low complexity" evidence="2">
    <location>
        <begin position="8"/>
        <end position="18"/>
    </location>
</feature>
<name>A0A6A6DW20_9PEZI</name>
<dbReference type="InterPro" id="IPR036400">
    <property type="entry name" value="Cyt_B5-like_heme/steroid_sf"/>
</dbReference>
<dbReference type="FunFam" id="3.10.120.10:FF:000018">
    <property type="entry name" value="Heme/steroid binding domain protein, putative"/>
    <property type="match status" value="1"/>
</dbReference>
<organism evidence="4 5">
    <name type="scientific">Zopfia rhizophila CBS 207.26</name>
    <dbReference type="NCBI Taxonomy" id="1314779"/>
    <lineage>
        <taxon>Eukaryota</taxon>
        <taxon>Fungi</taxon>
        <taxon>Dikarya</taxon>
        <taxon>Ascomycota</taxon>
        <taxon>Pezizomycotina</taxon>
        <taxon>Dothideomycetes</taxon>
        <taxon>Dothideomycetes incertae sedis</taxon>
        <taxon>Zopfiaceae</taxon>
        <taxon>Zopfia</taxon>
    </lineage>
</organism>
<feature type="compositionally biased region" description="Basic and acidic residues" evidence="2">
    <location>
        <begin position="214"/>
        <end position="226"/>
    </location>
</feature>
<feature type="region of interest" description="Disordered" evidence="2">
    <location>
        <begin position="170"/>
        <end position="226"/>
    </location>
</feature>
<dbReference type="InterPro" id="IPR001199">
    <property type="entry name" value="Cyt_B5-like_heme/steroid-bd"/>
</dbReference>
<reference evidence="4" key="1">
    <citation type="journal article" date="2020" name="Stud. Mycol.">
        <title>101 Dothideomycetes genomes: a test case for predicting lifestyles and emergence of pathogens.</title>
        <authorList>
            <person name="Haridas S."/>
            <person name="Albert R."/>
            <person name="Binder M."/>
            <person name="Bloem J."/>
            <person name="Labutti K."/>
            <person name="Salamov A."/>
            <person name="Andreopoulos B."/>
            <person name="Baker S."/>
            <person name="Barry K."/>
            <person name="Bills G."/>
            <person name="Bluhm B."/>
            <person name="Cannon C."/>
            <person name="Castanera R."/>
            <person name="Culley D."/>
            <person name="Daum C."/>
            <person name="Ezra D."/>
            <person name="Gonzalez J."/>
            <person name="Henrissat B."/>
            <person name="Kuo A."/>
            <person name="Liang C."/>
            <person name="Lipzen A."/>
            <person name="Lutzoni F."/>
            <person name="Magnuson J."/>
            <person name="Mondo S."/>
            <person name="Nolan M."/>
            <person name="Ohm R."/>
            <person name="Pangilinan J."/>
            <person name="Park H.-J."/>
            <person name="Ramirez L."/>
            <person name="Alfaro M."/>
            <person name="Sun H."/>
            <person name="Tritt A."/>
            <person name="Yoshinaga Y."/>
            <person name="Zwiers L.-H."/>
            <person name="Turgeon B."/>
            <person name="Goodwin S."/>
            <person name="Spatafora J."/>
            <person name="Crous P."/>
            <person name="Grigoriev I."/>
        </authorList>
    </citation>
    <scope>NUCLEOTIDE SEQUENCE</scope>
    <source>
        <strain evidence="4">CBS 207.26</strain>
    </source>
</reference>
<dbReference type="Proteomes" id="UP000800200">
    <property type="component" value="Unassembled WGS sequence"/>
</dbReference>
<proteinExistence type="inferred from homology"/>
<feature type="domain" description="Cytochrome b5 heme-binding" evidence="3">
    <location>
        <begin position="92"/>
        <end position="172"/>
    </location>
</feature>
<gene>
    <name evidence="4" type="ORF">K469DRAFT_689898</name>
</gene>
<comment type="similarity">
    <text evidence="1">Belongs to the cytochrome b5 family. MAPR subfamily.</text>
</comment>